<protein>
    <submittedName>
        <fullName evidence="1">Spermidine hydroxycinnamoyl transferase</fullName>
    </submittedName>
</protein>
<keyword evidence="2" id="KW-1185">Reference proteome</keyword>
<dbReference type="EMBL" id="CM045763">
    <property type="protein sequence ID" value="KAI8024318.1"/>
    <property type="molecule type" value="Genomic_DNA"/>
</dbReference>
<comment type="caution">
    <text evidence="1">The sequence shown here is derived from an EMBL/GenBank/DDBJ whole genome shotgun (WGS) entry which is preliminary data.</text>
</comment>
<gene>
    <name evidence="1" type="ORF">LOK49_LG03G03554</name>
</gene>
<keyword evidence="1" id="KW-0808">Transferase</keyword>
<dbReference type="Proteomes" id="UP001060215">
    <property type="component" value="Chromosome 6"/>
</dbReference>
<reference evidence="1 2" key="1">
    <citation type="journal article" date="2022" name="Plant J.">
        <title>Chromosome-level genome of Camellia lanceoleosa provides a valuable resource for understanding genome evolution and self-incompatibility.</title>
        <authorList>
            <person name="Gong W."/>
            <person name="Xiao S."/>
            <person name="Wang L."/>
            <person name="Liao Z."/>
            <person name="Chang Y."/>
            <person name="Mo W."/>
            <person name="Hu G."/>
            <person name="Li W."/>
            <person name="Zhao G."/>
            <person name="Zhu H."/>
            <person name="Hu X."/>
            <person name="Ji K."/>
            <person name="Xiang X."/>
            <person name="Song Q."/>
            <person name="Yuan D."/>
            <person name="Jin S."/>
            <person name="Zhang L."/>
        </authorList>
    </citation>
    <scope>NUCLEOTIDE SEQUENCE [LARGE SCALE GENOMIC DNA]</scope>
    <source>
        <strain evidence="1">SQ_2022a</strain>
    </source>
</reference>
<accession>A0ACC0IFF9</accession>
<proteinExistence type="predicted"/>
<evidence type="ECO:0000313" key="2">
    <source>
        <dbReference type="Proteomes" id="UP001060215"/>
    </source>
</evidence>
<name>A0ACC0IFF9_9ERIC</name>
<sequence>MANVSRATDVQSYSRFEAMAGHLWRCTCKAHEHKSNQITKLYFLVNFRNRMLPPLPQGYFGTAVLRIAASSQSGELMTRPFGYSSSKIREAAEMVTDDYVRSAIDLVKVQP</sequence>
<organism evidence="1 2">
    <name type="scientific">Camellia lanceoleosa</name>
    <dbReference type="NCBI Taxonomy" id="1840588"/>
    <lineage>
        <taxon>Eukaryota</taxon>
        <taxon>Viridiplantae</taxon>
        <taxon>Streptophyta</taxon>
        <taxon>Embryophyta</taxon>
        <taxon>Tracheophyta</taxon>
        <taxon>Spermatophyta</taxon>
        <taxon>Magnoliopsida</taxon>
        <taxon>eudicotyledons</taxon>
        <taxon>Gunneridae</taxon>
        <taxon>Pentapetalae</taxon>
        <taxon>asterids</taxon>
        <taxon>Ericales</taxon>
        <taxon>Theaceae</taxon>
        <taxon>Camellia</taxon>
    </lineage>
</organism>
<evidence type="ECO:0000313" key="1">
    <source>
        <dbReference type="EMBL" id="KAI8024318.1"/>
    </source>
</evidence>